<dbReference type="InterPro" id="IPR001901">
    <property type="entry name" value="Translocase_SecE/Sec61-g"/>
</dbReference>
<comment type="caution">
    <text evidence="11">The sequence shown here is derived from an EMBL/GenBank/DDBJ whole genome shotgun (WGS) entry which is preliminary data.</text>
</comment>
<dbReference type="Gene3D" id="1.20.5.1030">
    <property type="entry name" value="Preprotein translocase secy subunit"/>
    <property type="match status" value="1"/>
</dbReference>
<accession>A0ABS9TXW7</accession>
<comment type="subcellular location">
    <subcellularLocation>
        <location evidence="9">Cell membrane</location>
        <topology evidence="9">Single-pass membrane protein</topology>
    </subcellularLocation>
    <subcellularLocation>
        <location evidence="1">Membrane</location>
    </subcellularLocation>
</comment>
<evidence type="ECO:0000256" key="8">
    <source>
        <dbReference type="ARBA" id="ARBA00023136"/>
    </source>
</evidence>
<dbReference type="InterPro" id="IPR038379">
    <property type="entry name" value="SecE_sf"/>
</dbReference>
<keyword evidence="4 9" id="KW-0812">Transmembrane</keyword>
<evidence type="ECO:0000313" key="12">
    <source>
        <dbReference type="Proteomes" id="UP001202922"/>
    </source>
</evidence>
<evidence type="ECO:0000313" key="11">
    <source>
        <dbReference type="EMBL" id="MCH6469279.1"/>
    </source>
</evidence>
<evidence type="ECO:0000256" key="6">
    <source>
        <dbReference type="ARBA" id="ARBA00022989"/>
    </source>
</evidence>
<feature type="region of interest" description="Disordered" evidence="10">
    <location>
        <begin position="1"/>
        <end position="21"/>
    </location>
</feature>
<dbReference type="PANTHER" id="PTHR33910:SF1">
    <property type="entry name" value="PROTEIN TRANSLOCASE SUBUNIT SECE"/>
    <property type="match status" value="1"/>
</dbReference>
<evidence type="ECO:0000256" key="4">
    <source>
        <dbReference type="ARBA" id="ARBA00022692"/>
    </source>
</evidence>
<dbReference type="PANTHER" id="PTHR33910">
    <property type="entry name" value="PROTEIN TRANSLOCASE SUBUNIT SECE"/>
    <property type="match status" value="1"/>
</dbReference>
<keyword evidence="3 9" id="KW-1003">Cell membrane</keyword>
<evidence type="ECO:0000256" key="9">
    <source>
        <dbReference type="HAMAP-Rule" id="MF_00422"/>
    </source>
</evidence>
<dbReference type="Pfam" id="PF00584">
    <property type="entry name" value="SecE"/>
    <property type="match status" value="1"/>
</dbReference>
<evidence type="ECO:0000256" key="10">
    <source>
        <dbReference type="SAM" id="MobiDB-lite"/>
    </source>
</evidence>
<evidence type="ECO:0000256" key="2">
    <source>
        <dbReference type="ARBA" id="ARBA00022448"/>
    </source>
</evidence>
<comment type="function">
    <text evidence="9">Essential subunit of the Sec protein translocation channel SecYEG. Clamps together the 2 halves of SecY. May contact the channel plug during translocation.</text>
</comment>
<keyword evidence="8 9" id="KW-0472">Membrane</keyword>
<dbReference type="RefSeq" id="WP_241051919.1">
    <property type="nucleotide sequence ID" value="NZ_JAKZBV010000001.1"/>
</dbReference>
<name>A0ABS9TXW7_9MICC</name>
<dbReference type="EMBL" id="JAKZBV010000001">
    <property type="protein sequence ID" value="MCH6469279.1"/>
    <property type="molecule type" value="Genomic_DNA"/>
</dbReference>
<reference evidence="11 12" key="1">
    <citation type="submission" date="2022-03" db="EMBL/GenBank/DDBJ databases">
        <title>Sinomonas sp. isolated from a soil.</title>
        <authorList>
            <person name="Han J."/>
            <person name="Kim D.-U."/>
        </authorList>
    </citation>
    <scope>NUCLEOTIDE SEQUENCE [LARGE SCALE GENOMIC DNA]</scope>
    <source>
        <strain evidence="11 12">5-5</strain>
    </source>
</reference>
<keyword evidence="12" id="KW-1185">Reference proteome</keyword>
<keyword evidence="5 9" id="KW-0653">Protein transport</keyword>
<keyword evidence="6 9" id="KW-1133">Transmembrane helix</keyword>
<keyword evidence="2 9" id="KW-0813">Transport</keyword>
<organism evidence="11 12">
    <name type="scientific">Sinomonas terrae</name>
    <dbReference type="NCBI Taxonomy" id="2908838"/>
    <lineage>
        <taxon>Bacteria</taxon>
        <taxon>Bacillati</taxon>
        <taxon>Actinomycetota</taxon>
        <taxon>Actinomycetes</taxon>
        <taxon>Micrococcales</taxon>
        <taxon>Micrococcaceae</taxon>
        <taxon>Sinomonas</taxon>
    </lineage>
</organism>
<evidence type="ECO:0000256" key="1">
    <source>
        <dbReference type="ARBA" id="ARBA00004370"/>
    </source>
</evidence>
<sequence length="93" mass="10266">MSEEQVTETAASSSQGRPAKQAKKLGFFGRIALFFRQVVGELRKVVTPTRQELLNMTFVVLAFVVVMMVIVFVLDFLLGLGVGWVFTGSSQSH</sequence>
<feature type="compositionally biased region" description="Polar residues" evidence="10">
    <location>
        <begin position="7"/>
        <end position="16"/>
    </location>
</feature>
<comment type="similarity">
    <text evidence="9">Belongs to the SecE/SEC61-gamma family.</text>
</comment>
<dbReference type="Proteomes" id="UP001202922">
    <property type="component" value="Unassembled WGS sequence"/>
</dbReference>
<protein>
    <recommendedName>
        <fullName evidence="9">Protein translocase subunit SecE</fullName>
    </recommendedName>
</protein>
<feature type="transmembrane region" description="Helical" evidence="9">
    <location>
        <begin position="53"/>
        <end position="86"/>
    </location>
</feature>
<proteinExistence type="inferred from homology"/>
<keyword evidence="7 9" id="KW-0811">Translocation</keyword>
<dbReference type="NCBIfam" id="TIGR00964">
    <property type="entry name" value="secE_bact"/>
    <property type="match status" value="1"/>
</dbReference>
<evidence type="ECO:0000256" key="3">
    <source>
        <dbReference type="ARBA" id="ARBA00022475"/>
    </source>
</evidence>
<dbReference type="HAMAP" id="MF_00422">
    <property type="entry name" value="SecE"/>
    <property type="match status" value="1"/>
</dbReference>
<evidence type="ECO:0000256" key="7">
    <source>
        <dbReference type="ARBA" id="ARBA00023010"/>
    </source>
</evidence>
<comment type="subunit">
    <text evidence="9">Component of the Sec protein translocase complex. Heterotrimer consisting of SecY, SecE and SecG subunits. The heterotrimers can form oligomers, although 1 heterotrimer is thought to be able to translocate proteins. Interacts with the ribosome. Interacts with SecDF, and other proteins may be involved. Interacts with SecA.</text>
</comment>
<gene>
    <name evidence="9 11" type="primary">secE</name>
    <name evidence="11" type="ORF">L0M17_04630</name>
</gene>
<dbReference type="InterPro" id="IPR005807">
    <property type="entry name" value="SecE_bac"/>
</dbReference>
<evidence type="ECO:0000256" key="5">
    <source>
        <dbReference type="ARBA" id="ARBA00022927"/>
    </source>
</evidence>